<protein>
    <submittedName>
        <fullName evidence="2">ABC transporter substrate-binding protein</fullName>
    </submittedName>
</protein>
<dbReference type="SUPFAM" id="SSF53850">
    <property type="entry name" value="Periplasmic binding protein-like II"/>
    <property type="match status" value="1"/>
</dbReference>
<dbReference type="EMBL" id="JNVM01000004">
    <property type="protein sequence ID" value="KEQ27287.1"/>
    <property type="molecule type" value="Genomic_DNA"/>
</dbReference>
<dbReference type="RefSeq" id="WP_036677470.1">
    <property type="nucleotide sequence ID" value="NZ_JNVM01000004.1"/>
</dbReference>
<feature type="chain" id="PRO_5001761504" evidence="1">
    <location>
        <begin position="25"/>
        <end position="489"/>
    </location>
</feature>
<keyword evidence="1" id="KW-0732">Signal</keyword>
<dbReference type="Proteomes" id="UP000028123">
    <property type="component" value="Unassembled WGS sequence"/>
</dbReference>
<dbReference type="CDD" id="cd13585">
    <property type="entry name" value="PBP2_TMBP_like"/>
    <property type="match status" value="1"/>
</dbReference>
<gene>
    <name evidence="2" type="ORF">ET33_25780</name>
</gene>
<feature type="signal peptide" evidence="1">
    <location>
        <begin position="1"/>
        <end position="24"/>
    </location>
</feature>
<evidence type="ECO:0000313" key="3">
    <source>
        <dbReference type="Proteomes" id="UP000028123"/>
    </source>
</evidence>
<name>A0A081P9B4_9BACL</name>
<evidence type="ECO:0000256" key="1">
    <source>
        <dbReference type="SAM" id="SignalP"/>
    </source>
</evidence>
<sequence length="489" mass="55403">MQKYVKKTVAVSLCVGLMAPTMVACTKSGSGESKTEKVLRVATSMGYGGDNEYFRQRFTELFEFANPNIKLEFISTSDDRYMYGGRPDPKEKPKDPMDKLKEVMTGDSPPDVVMVGYEQLPELISNNMLKQLDQDIAKDKFDTSDIVPAVIEGIKKVGDGKIYALAPTFYSSALIYNKKIFDEAGVQYPTDKMTWDQAFDLARRLTKGEGENRKYGFSFSPHNMGDDIFYATHMYTAPLDLKTFDDKGEKMTVDSDQWEKVWKTLLQLKTEKILPEPIDYSKRRNPGPNEDFNPFMDDDFLSGRVAMSIINYGQISQYTNVMKNAANIKGLTPFDWDVVTVPVHQEAPEYGGSIGLDGLMGINAKAQNPEDAWKFIKFINSEDWARLKAGSTYNLVSRQKYIKPKDGAEFNIKAFTTLLPAPSQDYKIYREKPGLYDVERLGSQKFQQVAQNKLQVRDALKQWQTEGDAMLQKIKENPNAQFDSMMQGG</sequence>
<dbReference type="PANTHER" id="PTHR43649:SF12">
    <property type="entry name" value="DIACETYLCHITOBIOSE BINDING PROTEIN DASA"/>
    <property type="match status" value="1"/>
</dbReference>
<dbReference type="eggNOG" id="COG1653">
    <property type="taxonomic scope" value="Bacteria"/>
</dbReference>
<evidence type="ECO:0000313" key="2">
    <source>
        <dbReference type="EMBL" id="KEQ27287.1"/>
    </source>
</evidence>
<keyword evidence="3" id="KW-1185">Reference proteome</keyword>
<accession>A0A081P9B4</accession>
<dbReference type="OrthoDB" id="2675752at2"/>
<proteinExistence type="predicted"/>
<comment type="caution">
    <text evidence="2">The sequence shown here is derived from an EMBL/GenBank/DDBJ whole genome shotgun (WGS) entry which is preliminary data.</text>
</comment>
<dbReference type="InterPro" id="IPR006059">
    <property type="entry name" value="SBP"/>
</dbReference>
<dbReference type="AlphaFoldDB" id="A0A081P9B4"/>
<reference evidence="2 3" key="1">
    <citation type="submission" date="2014-06" db="EMBL/GenBank/DDBJ databases">
        <title>Draft genome sequence of Paenibacillus sp. MSt1.</title>
        <authorList>
            <person name="Aw Y.K."/>
            <person name="Ong K.S."/>
            <person name="Gan H.M."/>
            <person name="Lee S.M."/>
        </authorList>
    </citation>
    <scope>NUCLEOTIDE SEQUENCE [LARGE SCALE GENOMIC DNA]</scope>
    <source>
        <strain evidence="2 3">MSt1</strain>
    </source>
</reference>
<dbReference type="PROSITE" id="PS51257">
    <property type="entry name" value="PROKAR_LIPOPROTEIN"/>
    <property type="match status" value="1"/>
</dbReference>
<dbReference type="Pfam" id="PF01547">
    <property type="entry name" value="SBP_bac_1"/>
    <property type="match status" value="1"/>
</dbReference>
<dbReference type="PANTHER" id="PTHR43649">
    <property type="entry name" value="ARABINOSE-BINDING PROTEIN-RELATED"/>
    <property type="match status" value="1"/>
</dbReference>
<dbReference type="InterPro" id="IPR050490">
    <property type="entry name" value="Bact_solute-bd_prot1"/>
</dbReference>
<dbReference type="Gene3D" id="3.40.190.10">
    <property type="entry name" value="Periplasmic binding protein-like II"/>
    <property type="match status" value="1"/>
</dbReference>
<organism evidence="2 3">
    <name type="scientific">Paenibacillus tyrfis</name>
    <dbReference type="NCBI Taxonomy" id="1501230"/>
    <lineage>
        <taxon>Bacteria</taxon>
        <taxon>Bacillati</taxon>
        <taxon>Bacillota</taxon>
        <taxon>Bacilli</taxon>
        <taxon>Bacillales</taxon>
        <taxon>Paenibacillaceae</taxon>
        <taxon>Paenibacillus</taxon>
    </lineage>
</organism>